<keyword evidence="3" id="KW-1185">Reference proteome</keyword>
<dbReference type="EMBL" id="VRYZ01000007">
    <property type="protein sequence ID" value="TXS90000.1"/>
    <property type="molecule type" value="Genomic_DNA"/>
</dbReference>
<dbReference type="AlphaFoldDB" id="A0A5C8ZQR1"/>
<dbReference type="OrthoDB" id="5735297at2"/>
<keyword evidence="1" id="KW-0732">Signal</keyword>
<dbReference type="Proteomes" id="UP000321933">
    <property type="component" value="Unassembled WGS sequence"/>
</dbReference>
<comment type="caution">
    <text evidence="2">The sequence shown here is derived from an EMBL/GenBank/DDBJ whole genome shotgun (WGS) entry which is preliminary data.</text>
</comment>
<name>A0A5C8ZQR1_9GAMM</name>
<dbReference type="RefSeq" id="WP_148065262.1">
    <property type="nucleotide sequence ID" value="NZ_VRYZ01000007.1"/>
</dbReference>
<gene>
    <name evidence="2" type="ORF">FVW59_15430</name>
</gene>
<sequence length="111" mass="12278">MKTLTKLVALSVLPLLTAGAWAEVTQDCIVEGTVNKQKARETGKDVYVSFHSASRASDDASCQLNRRGSRVVFKEPRNALIENAPDGATVQYRYTELNHQQGEWTLLNVSL</sequence>
<protein>
    <submittedName>
        <fullName evidence="2">Uncharacterized protein</fullName>
    </submittedName>
</protein>
<accession>A0A5C8ZQR1</accession>
<reference evidence="2 3" key="1">
    <citation type="submission" date="2019-08" db="EMBL/GenBank/DDBJ databases">
        <title>Parahaliea maris sp. nov., isolated from the surface seawater.</title>
        <authorList>
            <person name="Liu Y."/>
        </authorList>
    </citation>
    <scope>NUCLEOTIDE SEQUENCE [LARGE SCALE GENOMIC DNA]</scope>
    <source>
        <strain evidence="2 3">S2-26</strain>
    </source>
</reference>
<proteinExistence type="predicted"/>
<organism evidence="2 3">
    <name type="scientific">Parahaliea aestuarii</name>
    <dbReference type="NCBI Taxonomy" id="1852021"/>
    <lineage>
        <taxon>Bacteria</taxon>
        <taxon>Pseudomonadati</taxon>
        <taxon>Pseudomonadota</taxon>
        <taxon>Gammaproteobacteria</taxon>
        <taxon>Cellvibrionales</taxon>
        <taxon>Halieaceae</taxon>
        <taxon>Parahaliea</taxon>
    </lineage>
</organism>
<evidence type="ECO:0000313" key="2">
    <source>
        <dbReference type="EMBL" id="TXS90000.1"/>
    </source>
</evidence>
<evidence type="ECO:0000313" key="3">
    <source>
        <dbReference type="Proteomes" id="UP000321933"/>
    </source>
</evidence>
<evidence type="ECO:0000256" key="1">
    <source>
        <dbReference type="SAM" id="SignalP"/>
    </source>
</evidence>
<feature type="signal peptide" evidence="1">
    <location>
        <begin position="1"/>
        <end position="22"/>
    </location>
</feature>
<feature type="chain" id="PRO_5022905805" evidence="1">
    <location>
        <begin position="23"/>
        <end position="111"/>
    </location>
</feature>